<feature type="active site" description="Proton donor" evidence="2">
    <location>
        <position position="40"/>
    </location>
</feature>
<dbReference type="InterPro" id="IPR014051">
    <property type="entry name" value="Phosphoesterase_HXTX"/>
</dbReference>
<proteinExistence type="inferred from homology"/>
<evidence type="ECO:0000313" key="5">
    <source>
        <dbReference type="Proteomes" id="UP000177208"/>
    </source>
</evidence>
<dbReference type="GO" id="GO:0016874">
    <property type="term" value="F:ligase activity"/>
    <property type="evidence" value="ECO:0007669"/>
    <property type="project" value="UniProtKB-KW"/>
</dbReference>
<name>A0A1F7GDL1_9BACT</name>
<evidence type="ECO:0000259" key="3">
    <source>
        <dbReference type="Pfam" id="PF02834"/>
    </source>
</evidence>
<dbReference type="GO" id="GO:0008664">
    <property type="term" value="F:RNA 2',3'-cyclic 3'-phosphodiesterase activity"/>
    <property type="evidence" value="ECO:0007669"/>
    <property type="project" value="UniProtKB-EC"/>
</dbReference>
<sequence length="183" mass="21867">MRLFLAIDLPKASKKLLEEKLFDLKKEYADFKWVREENYHITLTFFGEVEKEKKDKIIKAVELAVYDIESFHLYSQDAGLFLNDKVVLYINFRREKRLELIVDRIKSRLNLVEGKKFTSHSTIARTKIPSKQQYLHLKKKLQRLDVNLDFNVSRIYLFQSILEGKRPVYKKIVSFKLLMPHQS</sequence>
<comment type="similarity">
    <text evidence="2">Belongs to the 2H phosphoesterase superfamily. ThpR family.</text>
</comment>
<comment type="caution">
    <text evidence="4">The sequence shown here is derived from an EMBL/GenBank/DDBJ whole genome shotgun (WGS) entry which is preliminary data.</text>
</comment>
<dbReference type="InterPro" id="IPR004175">
    <property type="entry name" value="RNA_CPDase"/>
</dbReference>
<dbReference type="AlphaFoldDB" id="A0A1F7GDL1"/>
<dbReference type="EMBL" id="MFZG01000015">
    <property type="protein sequence ID" value="OGK16944.1"/>
    <property type="molecule type" value="Genomic_DNA"/>
</dbReference>
<dbReference type="NCBIfam" id="TIGR02258">
    <property type="entry name" value="2_5_ligase"/>
    <property type="match status" value="1"/>
</dbReference>
<dbReference type="Pfam" id="PF02834">
    <property type="entry name" value="LigT_PEase"/>
    <property type="match status" value="1"/>
</dbReference>
<accession>A0A1F7GDL1</accession>
<dbReference type="EC" id="3.1.4.58" evidence="2"/>
<evidence type="ECO:0000313" key="4">
    <source>
        <dbReference type="EMBL" id="OGK16944.1"/>
    </source>
</evidence>
<keyword evidence="4" id="KW-0436">Ligase</keyword>
<reference evidence="4 5" key="1">
    <citation type="journal article" date="2016" name="Nat. Commun.">
        <title>Thousands of microbial genomes shed light on interconnected biogeochemical processes in an aquifer system.</title>
        <authorList>
            <person name="Anantharaman K."/>
            <person name="Brown C.T."/>
            <person name="Hug L.A."/>
            <person name="Sharon I."/>
            <person name="Castelle C.J."/>
            <person name="Probst A.J."/>
            <person name="Thomas B.C."/>
            <person name="Singh A."/>
            <person name="Wilkins M.J."/>
            <person name="Karaoz U."/>
            <person name="Brodie E.L."/>
            <person name="Williams K.H."/>
            <person name="Hubbard S.S."/>
            <person name="Banfield J.F."/>
        </authorList>
    </citation>
    <scope>NUCLEOTIDE SEQUENCE [LARGE SCALE GENOMIC DNA]</scope>
</reference>
<dbReference type="GO" id="GO:0004113">
    <property type="term" value="F:2',3'-cyclic-nucleotide 3'-phosphodiesterase activity"/>
    <property type="evidence" value="ECO:0007669"/>
    <property type="project" value="InterPro"/>
</dbReference>
<dbReference type="PANTHER" id="PTHR35561">
    <property type="entry name" value="RNA 2',3'-CYCLIC PHOSPHODIESTERASE"/>
    <property type="match status" value="1"/>
</dbReference>
<comment type="function">
    <text evidence="2">Hydrolyzes RNA 2',3'-cyclic phosphodiester to an RNA 2'-phosphomonoester.</text>
</comment>
<comment type="catalytic activity">
    <reaction evidence="2">
        <text>a 3'-end 2',3'-cyclophospho-ribonucleotide-RNA + H2O = a 3'-end 2'-phospho-ribonucleotide-RNA + H(+)</text>
        <dbReference type="Rhea" id="RHEA:11828"/>
        <dbReference type="Rhea" id="RHEA-COMP:10464"/>
        <dbReference type="Rhea" id="RHEA-COMP:17353"/>
        <dbReference type="ChEBI" id="CHEBI:15377"/>
        <dbReference type="ChEBI" id="CHEBI:15378"/>
        <dbReference type="ChEBI" id="CHEBI:83064"/>
        <dbReference type="ChEBI" id="CHEBI:173113"/>
        <dbReference type="EC" id="3.1.4.58"/>
    </reaction>
</comment>
<keyword evidence="1 2" id="KW-0378">Hydrolase</keyword>
<dbReference type="HAMAP" id="MF_01940">
    <property type="entry name" value="RNA_CPDase"/>
    <property type="match status" value="1"/>
</dbReference>
<feature type="domain" description="Phosphoesterase HXTX" evidence="3">
    <location>
        <begin position="19"/>
        <end position="83"/>
    </location>
</feature>
<dbReference type="InterPro" id="IPR009097">
    <property type="entry name" value="Cyclic_Pdiesterase"/>
</dbReference>
<dbReference type="PANTHER" id="PTHR35561:SF1">
    <property type="entry name" value="RNA 2',3'-CYCLIC PHOSPHODIESTERASE"/>
    <property type="match status" value="1"/>
</dbReference>
<dbReference type="Gene3D" id="3.90.1140.10">
    <property type="entry name" value="Cyclic phosphodiesterase"/>
    <property type="match status" value="1"/>
</dbReference>
<feature type="active site" description="Proton acceptor" evidence="2">
    <location>
        <position position="120"/>
    </location>
</feature>
<feature type="short sequence motif" description="HXTX 1" evidence="2">
    <location>
        <begin position="40"/>
        <end position="43"/>
    </location>
</feature>
<dbReference type="SUPFAM" id="SSF55144">
    <property type="entry name" value="LigT-like"/>
    <property type="match status" value="1"/>
</dbReference>
<evidence type="ECO:0000256" key="1">
    <source>
        <dbReference type="ARBA" id="ARBA00022801"/>
    </source>
</evidence>
<protein>
    <recommendedName>
        <fullName evidence="2">RNA 2',3'-cyclic phosphodiesterase</fullName>
        <shortName evidence="2">RNA 2',3'-CPDase</shortName>
        <ecNumber evidence="2">3.1.4.58</ecNumber>
    </recommendedName>
</protein>
<feature type="short sequence motif" description="HXTX 2" evidence="2">
    <location>
        <begin position="120"/>
        <end position="123"/>
    </location>
</feature>
<dbReference type="Proteomes" id="UP000177208">
    <property type="component" value="Unassembled WGS sequence"/>
</dbReference>
<organism evidence="4 5">
    <name type="scientific">Candidatus Roizmanbacteria bacterium RIFCSPHIGHO2_01_FULL_39_12c</name>
    <dbReference type="NCBI Taxonomy" id="1802031"/>
    <lineage>
        <taxon>Bacteria</taxon>
        <taxon>Candidatus Roizmaniibacteriota</taxon>
    </lineage>
</organism>
<evidence type="ECO:0000256" key="2">
    <source>
        <dbReference type="HAMAP-Rule" id="MF_01940"/>
    </source>
</evidence>
<gene>
    <name evidence="4" type="ORF">A2774_00405</name>
</gene>